<gene>
    <name evidence="2" type="ORF">GCM10023188_29400</name>
</gene>
<dbReference type="InterPro" id="IPR031345">
    <property type="entry name" value="T9SS_Plug_N"/>
</dbReference>
<name>A0ABP8LWN4_9BACT</name>
<dbReference type="PROSITE" id="PS51257">
    <property type="entry name" value="PROKAR_LIPOPROTEIN"/>
    <property type="match status" value="1"/>
</dbReference>
<reference evidence="3" key="1">
    <citation type="journal article" date="2019" name="Int. J. Syst. Evol. Microbiol.">
        <title>The Global Catalogue of Microorganisms (GCM) 10K type strain sequencing project: providing services to taxonomists for standard genome sequencing and annotation.</title>
        <authorList>
            <consortium name="The Broad Institute Genomics Platform"/>
            <consortium name="The Broad Institute Genome Sequencing Center for Infectious Disease"/>
            <person name="Wu L."/>
            <person name="Ma J."/>
        </authorList>
    </citation>
    <scope>NUCLEOTIDE SEQUENCE [LARGE SCALE GENOMIC DNA]</scope>
    <source>
        <strain evidence="3">JCM 17926</strain>
    </source>
</reference>
<organism evidence="2 3">
    <name type="scientific">Pontibacter saemangeumensis</name>
    <dbReference type="NCBI Taxonomy" id="1084525"/>
    <lineage>
        <taxon>Bacteria</taxon>
        <taxon>Pseudomonadati</taxon>
        <taxon>Bacteroidota</taxon>
        <taxon>Cytophagia</taxon>
        <taxon>Cytophagales</taxon>
        <taxon>Hymenobacteraceae</taxon>
        <taxon>Pontibacter</taxon>
    </lineage>
</organism>
<proteinExistence type="predicted"/>
<dbReference type="RefSeq" id="WP_345160152.1">
    <property type="nucleotide sequence ID" value="NZ_BAABHC010000016.1"/>
</dbReference>
<evidence type="ECO:0000259" key="1">
    <source>
        <dbReference type="Pfam" id="PF17116"/>
    </source>
</evidence>
<evidence type="ECO:0000313" key="2">
    <source>
        <dbReference type="EMBL" id="GAA4436395.1"/>
    </source>
</evidence>
<evidence type="ECO:0000313" key="3">
    <source>
        <dbReference type="Proteomes" id="UP001500552"/>
    </source>
</evidence>
<accession>A0ABP8LWN4</accession>
<dbReference type="EMBL" id="BAABHC010000016">
    <property type="protein sequence ID" value="GAA4436395.1"/>
    <property type="molecule type" value="Genomic_DNA"/>
</dbReference>
<dbReference type="Proteomes" id="UP001500552">
    <property type="component" value="Unassembled WGS sequence"/>
</dbReference>
<feature type="domain" description="Type 9 secretion system plug protein N-terminal" evidence="1">
    <location>
        <begin position="55"/>
        <end position="178"/>
    </location>
</feature>
<protein>
    <submittedName>
        <fullName evidence="2">DUF5103 domain-containing protein</fullName>
    </submittedName>
</protein>
<keyword evidence="3" id="KW-1185">Reference proteome</keyword>
<dbReference type="Pfam" id="PF17116">
    <property type="entry name" value="T9SS_plug_1st"/>
    <property type="match status" value="1"/>
</dbReference>
<sequence>MLRKLTHTYLIASLIAFGLVSCVPIEQQGQSGSGATSSSPATQLRYEDHVYDESIKSVQAYLASGREDEVLNPAVTPLSQERPIVLEFDRLNARQQRLLVKLRHCDANWTPSTLNDTQFLYDFNEFIITDAQISVNTRIPYVHYRFVMPRVRISGNYLLVVQEEGGNTLLTQRAMVYQDGVVVTAKLGSPIGPGGRETRQPIEFNVMHPDFELVNPAMEVKAVMRQNYRWDNAMVIPKPTYIHDAQRRLEYVFFEPKQQFKGLSEFRAFDTRSLNFRSIGVQSINLEASPIEVNLVPDKSRQTVAYTQDPDINGMRIFGNKQYGNAGVNGDYTWVDFELETGTKAPGEVYVQGELTDWSQQEEAQLLFDIERGVYSGRLLLKQGYYNYYYALKPNAAAAPDASFFEGSHFETDNIYDILIYYRPPGTRADLLIGYEQLFFNRK</sequence>
<comment type="caution">
    <text evidence="2">The sequence shown here is derived from an EMBL/GenBank/DDBJ whole genome shotgun (WGS) entry which is preliminary data.</text>
</comment>